<protein>
    <submittedName>
        <fullName evidence="1">Uncharacterized protein</fullName>
    </submittedName>
</protein>
<dbReference type="Proteomes" id="UP000629468">
    <property type="component" value="Unassembled WGS sequence"/>
</dbReference>
<gene>
    <name evidence="1" type="ORF">Agabi119p4_11569</name>
</gene>
<evidence type="ECO:0000313" key="2">
    <source>
        <dbReference type="Proteomes" id="UP000629468"/>
    </source>
</evidence>
<dbReference type="EMBL" id="JABXXO010000016">
    <property type="protein sequence ID" value="KAF7759874.1"/>
    <property type="molecule type" value="Genomic_DNA"/>
</dbReference>
<dbReference type="InterPro" id="IPR027796">
    <property type="entry name" value="OTT_1508_deam-like"/>
</dbReference>
<comment type="caution">
    <text evidence="1">The sequence shown here is derived from an EMBL/GenBank/DDBJ whole genome shotgun (WGS) entry which is preliminary data.</text>
</comment>
<organism evidence="1 2">
    <name type="scientific">Agaricus bisporus var. burnettii</name>
    <dbReference type="NCBI Taxonomy" id="192524"/>
    <lineage>
        <taxon>Eukaryota</taxon>
        <taxon>Fungi</taxon>
        <taxon>Dikarya</taxon>
        <taxon>Basidiomycota</taxon>
        <taxon>Agaricomycotina</taxon>
        <taxon>Agaricomycetes</taxon>
        <taxon>Agaricomycetidae</taxon>
        <taxon>Agaricales</taxon>
        <taxon>Agaricineae</taxon>
        <taxon>Agaricaceae</taxon>
        <taxon>Agaricus</taxon>
    </lineage>
</organism>
<dbReference type="AlphaFoldDB" id="A0A8H7C1H5"/>
<sequence>MANLNHDQAFLSEQLLLLHELDLNYSDHTVSHDNVDREMKLLDTVALLLSTGSPGDHFAAAFEKHQGLEVVLAKNGTPTSDDIAAAKELFSHLCNPEIRRAKDLYPFVARRCRASVVKRFQKLRASIIDTGFYDDFCSRLDQCSSARDPLSPSAIKWEFWRNRDSLESYTGESLSVVLRNHLKATARATAVSEVPDLERFMGVYVVASTLAHSRFLEKWVELEDAGYQKVQRFQRCTEKLCRYIDDVHSLVKGAKRLGGPIKHRWVTDESLGIQYGPGCQSRLRQSVFHVRKRDQAGNPHLIHLKIHPLSLCSCMSILAMANSNYNQSLLSERLLLFEKLNYSDHRLSHIHAFQEMKLLDAIALLLTTGLPGDHFAVSFDKRQGVEVVLAKNGTPTPEDLADAKELFASSAIRSKCAQADTENAGFYLGTGFYDNFYSRLDQRASASDPLSPSDIEREFPRSTKSITKGYTGQPLSDVLRDFFDGTVGAAQVVSEELEAKGFLDLHFLTSTIAHCCFLRQWVLVRDEGYQKVLRFQRCAEKLCRYVDDVHSLVRYAKRLGRPIQCHWVTDESLGIQIREEDIRISAETPLEALHRSSLVYSRFELPVLKERKPLIFEPWQRTVQTCLHAELRIILHFGQATDMEDYYRPIGASKPSCLCCLLWMEAYNRQPQGDIFWEARSCRKADATWALSAPACSNVKGPDLRVLDEEVTSKIFQLLVQRDMFDM</sequence>
<reference evidence="1 2" key="1">
    <citation type="journal article" name="Sci. Rep.">
        <title>Telomere-to-telomere assembled and centromere annotated genomes of the two main subspecies of the button mushroom Agaricus bisporus reveal especially polymorphic chromosome ends.</title>
        <authorList>
            <person name="Sonnenberg A.S.M."/>
            <person name="Sedaghat-Telgerd N."/>
            <person name="Lavrijssen B."/>
            <person name="Ohm R.A."/>
            <person name="Hendrickx P.M."/>
            <person name="Scholtmeijer K."/>
            <person name="Baars J.J.P."/>
            <person name="van Peer A."/>
        </authorList>
    </citation>
    <scope>NUCLEOTIDE SEQUENCE [LARGE SCALE GENOMIC DNA]</scope>
    <source>
        <strain evidence="1 2">H119_p4</strain>
    </source>
</reference>
<name>A0A8H7C1H5_AGABI</name>
<dbReference type="Pfam" id="PF14441">
    <property type="entry name" value="OTT_1508_deam"/>
    <property type="match status" value="1"/>
</dbReference>
<accession>A0A8H7C1H5</accession>
<evidence type="ECO:0000313" key="1">
    <source>
        <dbReference type="EMBL" id="KAF7759874.1"/>
    </source>
</evidence>
<proteinExistence type="predicted"/>